<protein>
    <recommendedName>
        <fullName evidence="3">Nucleotidyltransferase-like protein</fullName>
    </recommendedName>
</protein>
<name>A0A4R3XTZ9_9PROT</name>
<dbReference type="Proteomes" id="UP000295367">
    <property type="component" value="Unassembled WGS sequence"/>
</dbReference>
<organism evidence="1 2">
    <name type="scientific">Sulfurirhabdus autotrophica</name>
    <dbReference type="NCBI Taxonomy" id="1706046"/>
    <lineage>
        <taxon>Bacteria</taxon>
        <taxon>Pseudomonadati</taxon>
        <taxon>Pseudomonadota</taxon>
        <taxon>Betaproteobacteria</taxon>
        <taxon>Nitrosomonadales</taxon>
        <taxon>Sulfuricellaceae</taxon>
        <taxon>Sulfurirhabdus</taxon>
    </lineage>
</organism>
<dbReference type="EMBL" id="SMCO01000021">
    <property type="protein sequence ID" value="TCV82402.1"/>
    <property type="molecule type" value="Genomic_DNA"/>
</dbReference>
<dbReference type="AlphaFoldDB" id="A0A4R3XTZ9"/>
<sequence>MRERIAQLAARMIAQDGMQDYSLAKRKAARQLGVNEIHSLPGNREIEQAIRAYQDMYQKNDHLIQLQLLRKAAYSYMRLLEKFNPYLVGPVLNGSASWNSDVNIQLATENVKEVELFLLARKIPYQSAIKRIKVGIEQHEIPVYKLLEDGVVIELAVVSPSFMHAMPKASAGGEALERAKVCQVALLIEQVE</sequence>
<evidence type="ECO:0008006" key="3">
    <source>
        <dbReference type="Google" id="ProtNLM"/>
    </source>
</evidence>
<accession>A0A4R3XTZ9</accession>
<gene>
    <name evidence="1" type="ORF">EDC63_12136</name>
</gene>
<proteinExistence type="predicted"/>
<comment type="caution">
    <text evidence="1">The sequence shown here is derived from an EMBL/GenBank/DDBJ whole genome shotgun (WGS) entry which is preliminary data.</text>
</comment>
<keyword evidence="2" id="KW-1185">Reference proteome</keyword>
<evidence type="ECO:0000313" key="2">
    <source>
        <dbReference type="Proteomes" id="UP000295367"/>
    </source>
</evidence>
<evidence type="ECO:0000313" key="1">
    <source>
        <dbReference type="EMBL" id="TCV82402.1"/>
    </source>
</evidence>
<reference evidence="1 2" key="1">
    <citation type="submission" date="2019-03" db="EMBL/GenBank/DDBJ databases">
        <title>Genomic Encyclopedia of Type Strains, Phase IV (KMG-IV): sequencing the most valuable type-strain genomes for metagenomic binning, comparative biology and taxonomic classification.</title>
        <authorList>
            <person name="Goeker M."/>
        </authorList>
    </citation>
    <scope>NUCLEOTIDE SEQUENCE [LARGE SCALE GENOMIC DNA]</scope>
    <source>
        <strain evidence="1 2">DSM 100309</strain>
    </source>
</reference>